<dbReference type="PANTHER" id="PTHR21290">
    <property type="entry name" value="SPHINGOMYELIN SYNTHETASE"/>
    <property type="match status" value="1"/>
</dbReference>
<dbReference type="GO" id="GO:0046513">
    <property type="term" value="P:ceramide biosynthetic process"/>
    <property type="evidence" value="ECO:0007669"/>
    <property type="project" value="TreeGrafter"/>
</dbReference>
<evidence type="ECO:0000256" key="9">
    <source>
        <dbReference type="ARBA" id="ARBA00023163"/>
    </source>
</evidence>
<dbReference type="Pfam" id="PF14360">
    <property type="entry name" value="PAP2_C"/>
    <property type="match status" value="1"/>
</dbReference>
<evidence type="ECO:0000256" key="4">
    <source>
        <dbReference type="ARBA" id="ARBA00022692"/>
    </source>
</evidence>
<evidence type="ECO:0000256" key="5">
    <source>
        <dbReference type="ARBA" id="ARBA00022919"/>
    </source>
</evidence>
<dbReference type="GO" id="GO:0005789">
    <property type="term" value="C:endoplasmic reticulum membrane"/>
    <property type="evidence" value="ECO:0007669"/>
    <property type="project" value="TreeGrafter"/>
</dbReference>
<evidence type="ECO:0000256" key="10">
    <source>
        <dbReference type="SAM" id="MobiDB-lite"/>
    </source>
</evidence>
<evidence type="ECO:0000256" key="1">
    <source>
        <dbReference type="ARBA" id="ARBA00004141"/>
    </source>
</evidence>
<dbReference type="AlphaFoldDB" id="A0A2I0AAB3"/>
<dbReference type="PANTHER" id="PTHR21290:SF62">
    <property type="entry name" value="PHOSPHATIDYLINOSITOL:CERAMIDE INOSITOLPHOSPHOTRANSFERASE 1-RELATED"/>
    <property type="match status" value="1"/>
</dbReference>
<feature type="transmembrane region" description="Helical" evidence="11">
    <location>
        <begin position="178"/>
        <end position="198"/>
    </location>
</feature>
<dbReference type="GO" id="GO:0045140">
    <property type="term" value="F:inositol phosphoceramide synthase activity"/>
    <property type="evidence" value="ECO:0007669"/>
    <property type="project" value="TreeGrafter"/>
</dbReference>
<evidence type="ECO:0000256" key="8">
    <source>
        <dbReference type="ARBA" id="ARBA00023136"/>
    </source>
</evidence>
<evidence type="ECO:0000256" key="6">
    <source>
        <dbReference type="ARBA" id="ARBA00022989"/>
    </source>
</evidence>
<dbReference type="EMBL" id="KZ452002">
    <property type="protein sequence ID" value="PKA52484.1"/>
    <property type="molecule type" value="Genomic_DNA"/>
</dbReference>
<dbReference type="GO" id="GO:0005802">
    <property type="term" value="C:trans-Golgi network"/>
    <property type="evidence" value="ECO:0007669"/>
    <property type="project" value="TreeGrafter"/>
</dbReference>
<evidence type="ECO:0000256" key="2">
    <source>
        <dbReference type="ARBA" id="ARBA00005441"/>
    </source>
</evidence>
<dbReference type="Gene3D" id="3.30.70.940">
    <property type="entry name" value="NusG, N-terminal domain"/>
    <property type="match status" value="1"/>
</dbReference>
<dbReference type="InterPro" id="IPR045221">
    <property type="entry name" value="Sphingomyelin_synth-like"/>
</dbReference>
<dbReference type="CDD" id="cd09890">
    <property type="entry name" value="NGN_plant"/>
    <property type="match status" value="1"/>
</dbReference>
<dbReference type="STRING" id="1088818.A0A2I0AAB3"/>
<dbReference type="InterPro" id="IPR014722">
    <property type="entry name" value="Rib_uL2_dom2"/>
</dbReference>
<dbReference type="GO" id="GO:0047493">
    <property type="term" value="F:ceramide cholinephosphotransferase activity"/>
    <property type="evidence" value="ECO:0007669"/>
    <property type="project" value="TreeGrafter"/>
</dbReference>
<organism evidence="13 14">
    <name type="scientific">Apostasia shenzhenica</name>
    <dbReference type="NCBI Taxonomy" id="1088818"/>
    <lineage>
        <taxon>Eukaryota</taxon>
        <taxon>Viridiplantae</taxon>
        <taxon>Streptophyta</taxon>
        <taxon>Embryophyta</taxon>
        <taxon>Tracheophyta</taxon>
        <taxon>Spermatophyta</taxon>
        <taxon>Magnoliopsida</taxon>
        <taxon>Liliopsida</taxon>
        <taxon>Asparagales</taxon>
        <taxon>Orchidaceae</taxon>
        <taxon>Apostasioideae</taxon>
        <taxon>Apostasia</taxon>
    </lineage>
</organism>
<sequence length="709" mass="79636">MLWKWMTLIPTVVYLGRESSKLWRKVSMEFSMELQLLAEKWKFLLAGLIFQYIHGLAARGVHYLHRPGPVLQDLGFMVIPELGLGRAYISETLFSFIFFSFVLWTFHPFIYHSKRFYTVLLWLRVFACLVVCQILRILTFYSTILPGPNYHCREGSPLASLPPPKSVFEVLLINFPRGVLYGCGDLIFSSHMIFTLVFVRTYYKYGSNRFIKMLAWLMVIAQSLLIVAARKHYTVDVVVAWYTVNLVVFFVESKLSEMPDRSGGSQLLLPLSNKEKESKAREENYKLLNGNNGDAADWRQRPQTNGKHMENGNHVHSETAMNVGYANETLLDGLGSRPSPCSPYVLGSNNHSRSSKSPKVQKEDQANATMLQEIPLFQCTTLLPSASPNSVSLPRTIRCSSSPAASVQVSFALPAGSAASGDLSAKERRQLRKERRERNAAVSGNWREEVEEKLARRRKKDYASWKEKLNLDNLAKLGPQWWAVRVARVNGHETADSLARALARGFPGTEFKVYYPTVREKKKLRNGSFSEKLKPLYPGCVFLHCVLNKEIHDYVRECDRVGGFLGSKVGTVIRQINKPKPVAAEDIEAILKLAEEQQQDLDLSFEKEMQELGISSTIVSGSIKSKTAAKVKRLSPKKLESSGDISFSGVKVESLAPGATIRILSGPFSDFTGCVKDLDKKNGKATVGLMLLGKEISVDLEFEQISAQT</sequence>
<feature type="domain" description="NusG-like N-terminal" evidence="12">
    <location>
        <begin position="478"/>
        <end position="594"/>
    </location>
</feature>
<dbReference type="Pfam" id="PF02357">
    <property type="entry name" value="NusG"/>
    <property type="match status" value="1"/>
</dbReference>
<dbReference type="SMART" id="SM00738">
    <property type="entry name" value="NGN"/>
    <property type="match status" value="1"/>
</dbReference>
<dbReference type="GO" id="GO:0005886">
    <property type="term" value="C:plasma membrane"/>
    <property type="evidence" value="ECO:0007669"/>
    <property type="project" value="TreeGrafter"/>
</dbReference>
<keyword evidence="9" id="KW-0804">Transcription</keyword>
<comment type="subcellular location">
    <subcellularLocation>
        <location evidence="1">Membrane</location>
        <topology evidence="1">Multi-pass membrane protein</topology>
    </subcellularLocation>
</comment>
<dbReference type="OrthoDB" id="8300383at2759"/>
<feature type="compositionally biased region" description="Polar residues" evidence="10">
    <location>
        <begin position="347"/>
        <end position="358"/>
    </location>
</feature>
<dbReference type="InterPro" id="IPR036735">
    <property type="entry name" value="NGN_dom_sf"/>
</dbReference>
<feature type="transmembrane region" description="Helical" evidence="11">
    <location>
        <begin position="85"/>
        <end position="104"/>
    </location>
</feature>
<evidence type="ECO:0000313" key="14">
    <source>
        <dbReference type="Proteomes" id="UP000236161"/>
    </source>
</evidence>
<evidence type="ECO:0000259" key="12">
    <source>
        <dbReference type="SMART" id="SM00738"/>
    </source>
</evidence>
<comment type="similarity">
    <text evidence="2">Belongs to the sphingomyelin synthase family.</text>
</comment>
<keyword evidence="3 13" id="KW-0808">Transferase</keyword>
<feature type="region of interest" description="Disordered" evidence="10">
    <location>
        <begin position="341"/>
        <end position="365"/>
    </location>
</feature>
<keyword evidence="8 11" id="KW-0472">Membrane</keyword>
<dbReference type="GO" id="GO:0000139">
    <property type="term" value="C:Golgi membrane"/>
    <property type="evidence" value="ECO:0007669"/>
    <property type="project" value="TreeGrafter"/>
</dbReference>
<dbReference type="SUPFAM" id="SSF50104">
    <property type="entry name" value="Translation proteins SH3-like domain"/>
    <property type="match status" value="1"/>
</dbReference>
<proteinExistence type="inferred from homology"/>
<feature type="transmembrane region" description="Helical" evidence="11">
    <location>
        <begin position="116"/>
        <end position="138"/>
    </location>
</feature>
<evidence type="ECO:0000256" key="3">
    <source>
        <dbReference type="ARBA" id="ARBA00022679"/>
    </source>
</evidence>
<feature type="transmembrane region" description="Helical" evidence="11">
    <location>
        <begin position="210"/>
        <end position="227"/>
    </location>
</feature>
<evidence type="ECO:0000256" key="7">
    <source>
        <dbReference type="ARBA" id="ARBA00023098"/>
    </source>
</evidence>
<feature type="region of interest" description="Disordered" evidence="10">
    <location>
        <begin position="288"/>
        <end position="311"/>
    </location>
</feature>
<name>A0A2I0AAB3_9ASPA</name>
<reference evidence="13 14" key="1">
    <citation type="journal article" date="2017" name="Nature">
        <title>The Apostasia genome and the evolution of orchids.</title>
        <authorList>
            <person name="Zhang G.Q."/>
            <person name="Liu K.W."/>
            <person name="Li Z."/>
            <person name="Lohaus R."/>
            <person name="Hsiao Y.Y."/>
            <person name="Niu S.C."/>
            <person name="Wang J.Y."/>
            <person name="Lin Y.C."/>
            <person name="Xu Q."/>
            <person name="Chen L.J."/>
            <person name="Yoshida K."/>
            <person name="Fujiwara S."/>
            <person name="Wang Z.W."/>
            <person name="Zhang Y.Q."/>
            <person name="Mitsuda N."/>
            <person name="Wang M."/>
            <person name="Liu G.H."/>
            <person name="Pecoraro L."/>
            <person name="Huang H.X."/>
            <person name="Xiao X.J."/>
            <person name="Lin M."/>
            <person name="Wu X.Y."/>
            <person name="Wu W.L."/>
            <person name="Chen Y.Y."/>
            <person name="Chang S.B."/>
            <person name="Sakamoto S."/>
            <person name="Ohme-Takagi M."/>
            <person name="Yagi M."/>
            <person name="Zeng S.J."/>
            <person name="Shen C.Y."/>
            <person name="Yeh C.M."/>
            <person name="Luo Y.B."/>
            <person name="Tsai W.C."/>
            <person name="Van de Peer Y."/>
            <person name="Liu Z.J."/>
        </authorList>
    </citation>
    <scope>NUCLEOTIDE SEQUENCE [LARGE SCALE GENOMIC DNA]</scope>
    <source>
        <strain evidence="14">cv. Shenzhen</strain>
        <tissue evidence="13">Stem</tissue>
    </source>
</reference>
<dbReference type="InterPro" id="IPR006645">
    <property type="entry name" value="NGN-like_dom"/>
</dbReference>
<dbReference type="Proteomes" id="UP000236161">
    <property type="component" value="Unassembled WGS sequence"/>
</dbReference>
<keyword evidence="4 11" id="KW-0812">Transmembrane</keyword>
<dbReference type="InterPro" id="IPR025749">
    <property type="entry name" value="Sphingomyelin_synth-like_dom"/>
</dbReference>
<keyword evidence="5" id="KW-0746">Sphingolipid metabolism</keyword>
<keyword evidence="14" id="KW-1185">Reference proteome</keyword>
<dbReference type="GO" id="GO:0033188">
    <property type="term" value="F:sphingomyelin synthase activity"/>
    <property type="evidence" value="ECO:0007669"/>
    <property type="project" value="TreeGrafter"/>
</dbReference>
<keyword evidence="6 11" id="KW-1133">Transmembrane helix</keyword>
<gene>
    <name evidence="13" type="primary">ERH1</name>
    <name evidence="13" type="ORF">AXF42_Ash019110</name>
</gene>
<dbReference type="Gene3D" id="2.30.30.30">
    <property type="match status" value="1"/>
</dbReference>
<evidence type="ECO:0000313" key="13">
    <source>
        <dbReference type="EMBL" id="PKA52484.1"/>
    </source>
</evidence>
<dbReference type="InterPro" id="IPR008991">
    <property type="entry name" value="Translation_prot_SH3-like_sf"/>
</dbReference>
<dbReference type="CDD" id="cd00380">
    <property type="entry name" value="KOW"/>
    <property type="match status" value="1"/>
</dbReference>
<evidence type="ECO:0000256" key="11">
    <source>
        <dbReference type="SAM" id="Phobius"/>
    </source>
</evidence>
<keyword evidence="7" id="KW-0443">Lipid metabolism</keyword>
<protein>
    <submittedName>
        <fullName evidence="13">Phosphatidylinositol:ceramide inositolphosphotransferase</fullName>
    </submittedName>
</protein>
<accession>A0A2I0AAB3</accession>
<dbReference type="GO" id="GO:0006354">
    <property type="term" value="P:DNA-templated transcription elongation"/>
    <property type="evidence" value="ECO:0007669"/>
    <property type="project" value="InterPro"/>
</dbReference>
<dbReference type="SUPFAM" id="SSF82679">
    <property type="entry name" value="N-utilization substance G protein NusG, N-terminal domain"/>
    <property type="match status" value="1"/>
</dbReference>